<sequence>MYVRVYRSKISSHSLQRPSTTTRRTHNVLTRGAHRQSCPRRRPRRRPVLLTSALLARLADVCARLHVLLAARLVCVSTARWVSTLSLAACVCLVRLSEEKRRDRPSFSAQRSTRAQGPLVVQQRARAVTALSEGAIAAHKAVRETTPTQTCT</sequence>
<accession>A0ABQ8K581</accession>
<dbReference type="RefSeq" id="XP_047774970.1">
    <property type="nucleotide sequence ID" value="XM_047917566.1"/>
</dbReference>
<evidence type="ECO:0000313" key="3">
    <source>
        <dbReference type="Proteomes" id="UP000814176"/>
    </source>
</evidence>
<keyword evidence="3" id="KW-1185">Reference proteome</keyword>
<evidence type="ECO:0000256" key="1">
    <source>
        <dbReference type="SAM" id="MobiDB-lite"/>
    </source>
</evidence>
<comment type="caution">
    <text evidence="2">The sequence shown here is derived from an EMBL/GenBank/DDBJ whole genome shotgun (WGS) entry which is preliminary data.</text>
</comment>
<organism evidence="2 3">
    <name type="scientific">Rhodofomes roseus</name>
    <dbReference type="NCBI Taxonomy" id="34475"/>
    <lineage>
        <taxon>Eukaryota</taxon>
        <taxon>Fungi</taxon>
        <taxon>Dikarya</taxon>
        <taxon>Basidiomycota</taxon>
        <taxon>Agaricomycotina</taxon>
        <taxon>Agaricomycetes</taxon>
        <taxon>Polyporales</taxon>
        <taxon>Rhodofomes</taxon>
    </lineage>
</organism>
<evidence type="ECO:0000313" key="2">
    <source>
        <dbReference type="EMBL" id="KAH9831873.1"/>
    </source>
</evidence>
<protein>
    <submittedName>
        <fullName evidence="2">Uncharacterized protein</fullName>
    </submittedName>
</protein>
<proteinExistence type="predicted"/>
<dbReference type="GeneID" id="71998298"/>
<feature type="compositionally biased region" description="Polar residues" evidence="1">
    <location>
        <begin position="11"/>
        <end position="22"/>
    </location>
</feature>
<feature type="region of interest" description="Disordered" evidence="1">
    <location>
        <begin position="11"/>
        <end position="43"/>
    </location>
</feature>
<feature type="compositionally biased region" description="Basic residues" evidence="1">
    <location>
        <begin position="32"/>
        <end position="43"/>
    </location>
</feature>
<dbReference type="EMBL" id="JADCUA010000024">
    <property type="protein sequence ID" value="KAH9831873.1"/>
    <property type="molecule type" value="Genomic_DNA"/>
</dbReference>
<dbReference type="Proteomes" id="UP000814176">
    <property type="component" value="Unassembled WGS sequence"/>
</dbReference>
<gene>
    <name evidence="2" type="ORF">C8Q71DRAFT_288563</name>
</gene>
<reference evidence="2 3" key="1">
    <citation type="journal article" date="2021" name="Environ. Microbiol.">
        <title>Gene family expansions and transcriptome signatures uncover fungal adaptations to wood decay.</title>
        <authorList>
            <person name="Hage H."/>
            <person name="Miyauchi S."/>
            <person name="Viragh M."/>
            <person name="Drula E."/>
            <person name="Min B."/>
            <person name="Chaduli D."/>
            <person name="Navarro D."/>
            <person name="Favel A."/>
            <person name="Norest M."/>
            <person name="Lesage-Meessen L."/>
            <person name="Balint B."/>
            <person name="Merenyi Z."/>
            <person name="de Eugenio L."/>
            <person name="Morin E."/>
            <person name="Martinez A.T."/>
            <person name="Baldrian P."/>
            <person name="Stursova M."/>
            <person name="Martinez M.J."/>
            <person name="Novotny C."/>
            <person name="Magnuson J.K."/>
            <person name="Spatafora J.W."/>
            <person name="Maurice S."/>
            <person name="Pangilinan J."/>
            <person name="Andreopoulos W."/>
            <person name="LaButti K."/>
            <person name="Hundley H."/>
            <person name="Na H."/>
            <person name="Kuo A."/>
            <person name="Barry K."/>
            <person name="Lipzen A."/>
            <person name="Henrissat B."/>
            <person name="Riley R."/>
            <person name="Ahrendt S."/>
            <person name="Nagy L.G."/>
            <person name="Grigoriev I.V."/>
            <person name="Martin F."/>
            <person name="Rosso M.N."/>
        </authorList>
    </citation>
    <scope>NUCLEOTIDE SEQUENCE [LARGE SCALE GENOMIC DNA]</scope>
    <source>
        <strain evidence="2 3">CIRM-BRFM 1785</strain>
    </source>
</reference>
<name>A0ABQ8K581_9APHY</name>